<keyword evidence="1" id="KW-0472">Membrane</keyword>
<protein>
    <submittedName>
        <fullName evidence="2">Uncharacterized protein</fullName>
    </submittedName>
</protein>
<keyword evidence="1" id="KW-0812">Transmembrane</keyword>
<evidence type="ECO:0000313" key="2">
    <source>
        <dbReference type="EMBL" id="UEN68810.1"/>
    </source>
</evidence>
<reference evidence="2" key="1">
    <citation type="submission" date="2021-06" db="EMBL/GenBank/DDBJ databases">
        <authorList>
            <person name="Tinney K.R."/>
            <person name="Subramanian S."/>
            <person name="Parent K.N."/>
        </authorList>
    </citation>
    <scope>NUCLEOTIDE SEQUENCE</scope>
</reference>
<dbReference type="Proteomes" id="UP000828350">
    <property type="component" value="Segment"/>
</dbReference>
<dbReference type="EMBL" id="MZ358387">
    <property type="protein sequence ID" value="UEN68810.1"/>
    <property type="molecule type" value="Genomic_DNA"/>
</dbReference>
<feature type="transmembrane region" description="Helical" evidence="1">
    <location>
        <begin position="6"/>
        <end position="25"/>
    </location>
</feature>
<proteinExistence type="predicted"/>
<keyword evidence="1" id="KW-1133">Transmembrane helix</keyword>
<keyword evidence="3" id="KW-1185">Reference proteome</keyword>
<name>A0AAE8YCS2_9CAUD</name>
<evidence type="ECO:0000313" key="3">
    <source>
        <dbReference type="Proteomes" id="UP000828350"/>
    </source>
</evidence>
<sequence length="26" mass="2801">MAYVIIVVAWLAVGVFVGMAFGRMAK</sequence>
<accession>A0AAE8YCS2</accession>
<organism evidence="2 3">
    <name type="scientific">Shigella virus Moo19</name>
    <dbReference type="NCBI Taxonomy" id="2886042"/>
    <lineage>
        <taxon>Viruses</taxon>
        <taxon>Duplodnaviria</taxon>
        <taxon>Heunggongvirae</taxon>
        <taxon>Uroviricota</taxon>
        <taxon>Caudoviricetes</taxon>
        <taxon>Schitoviridae</taxon>
        <taxon>Enquatrovirinae</taxon>
        <taxon>Moovirus</taxon>
        <taxon>Moovirus moo</taxon>
    </lineage>
</organism>
<evidence type="ECO:0000256" key="1">
    <source>
        <dbReference type="SAM" id="Phobius"/>
    </source>
</evidence>
<gene>
    <name evidence="2" type="ORF">Moo19_gp14</name>
</gene>